<proteinExistence type="predicted"/>
<organism evidence="2 3">
    <name type="scientific">Schizothecium vesticola</name>
    <dbReference type="NCBI Taxonomy" id="314040"/>
    <lineage>
        <taxon>Eukaryota</taxon>
        <taxon>Fungi</taxon>
        <taxon>Dikarya</taxon>
        <taxon>Ascomycota</taxon>
        <taxon>Pezizomycotina</taxon>
        <taxon>Sordariomycetes</taxon>
        <taxon>Sordariomycetidae</taxon>
        <taxon>Sordariales</taxon>
        <taxon>Schizotheciaceae</taxon>
        <taxon>Schizothecium</taxon>
    </lineage>
</organism>
<feature type="region of interest" description="Disordered" evidence="1">
    <location>
        <begin position="208"/>
        <end position="228"/>
    </location>
</feature>
<keyword evidence="3" id="KW-1185">Reference proteome</keyword>
<protein>
    <submittedName>
        <fullName evidence="2">Uncharacterized protein</fullName>
    </submittedName>
</protein>
<comment type="caution">
    <text evidence="2">The sequence shown here is derived from an EMBL/GenBank/DDBJ whole genome shotgun (WGS) entry which is preliminary data.</text>
</comment>
<evidence type="ECO:0000313" key="3">
    <source>
        <dbReference type="Proteomes" id="UP001172155"/>
    </source>
</evidence>
<sequence length="228" mass="26008">MLRGLWDRLDPQARLVSPDQLKKRMPLTLVDQDAAASRRRPHAIHTDCGHSSPMMEYKMDCTASSTPNGKHDYIVITLMDSTKTNTQLILETFTGKARCSVKIREAWVYRAADYPKPAYWLTAGKTAVARMWEHFPMVTRVHDIPELAEDIFRPIVETPDRAFITQIWNTTRFVFGRRRFVCKPRNPNKSGWIISDSDTVHEYQELAGGGEQDGQATRRCGQASAVEI</sequence>
<evidence type="ECO:0000256" key="1">
    <source>
        <dbReference type="SAM" id="MobiDB-lite"/>
    </source>
</evidence>
<gene>
    <name evidence="2" type="ORF">B0T18DRAFT_123318</name>
</gene>
<evidence type="ECO:0000313" key="2">
    <source>
        <dbReference type="EMBL" id="KAK0750192.1"/>
    </source>
</evidence>
<accession>A0AA40F2U3</accession>
<dbReference type="AlphaFoldDB" id="A0AA40F2U3"/>
<dbReference type="EMBL" id="JAUKUD010000003">
    <property type="protein sequence ID" value="KAK0750192.1"/>
    <property type="molecule type" value="Genomic_DNA"/>
</dbReference>
<reference evidence="2" key="1">
    <citation type="submission" date="2023-06" db="EMBL/GenBank/DDBJ databases">
        <title>Genome-scale phylogeny and comparative genomics of the fungal order Sordariales.</title>
        <authorList>
            <consortium name="Lawrence Berkeley National Laboratory"/>
            <person name="Hensen N."/>
            <person name="Bonometti L."/>
            <person name="Westerberg I."/>
            <person name="Brannstrom I.O."/>
            <person name="Guillou S."/>
            <person name="Cros-Aarteil S."/>
            <person name="Calhoun S."/>
            <person name="Haridas S."/>
            <person name="Kuo A."/>
            <person name="Mondo S."/>
            <person name="Pangilinan J."/>
            <person name="Riley R."/>
            <person name="LaButti K."/>
            <person name="Andreopoulos B."/>
            <person name="Lipzen A."/>
            <person name="Chen C."/>
            <person name="Yanf M."/>
            <person name="Daum C."/>
            <person name="Ng V."/>
            <person name="Clum A."/>
            <person name="Steindorff A."/>
            <person name="Ohm R."/>
            <person name="Martin F."/>
            <person name="Silar P."/>
            <person name="Natvig D."/>
            <person name="Lalanne C."/>
            <person name="Gautier V."/>
            <person name="Ament-velasquez S.L."/>
            <person name="Kruys A."/>
            <person name="Hutchinson M.I."/>
            <person name="Powell A.J."/>
            <person name="Barry K."/>
            <person name="Miller A.N."/>
            <person name="Grigoriev I.V."/>
            <person name="Debuchy R."/>
            <person name="Gladieux P."/>
            <person name="Thoren M.H."/>
            <person name="Johannesson H."/>
        </authorList>
    </citation>
    <scope>NUCLEOTIDE SEQUENCE</scope>
    <source>
        <strain evidence="2">SMH3187-1</strain>
    </source>
</reference>
<dbReference type="Proteomes" id="UP001172155">
    <property type="component" value="Unassembled WGS sequence"/>
</dbReference>
<name>A0AA40F2U3_9PEZI</name>